<dbReference type="RefSeq" id="WP_027260789.1">
    <property type="nucleotide sequence ID" value="NZ_FPAW01000007.1"/>
</dbReference>
<dbReference type="OrthoDB" id="7797391at2"/>
<keyword evidence="3" id="KW-0472">Membrane</keyword>
<reference evidence="4 5" key="1">
    <citation type="submission" date="2016-10" db="EMBL/GenBank/DDBJ databases">
        <authorList>
            <person name="de Groot N.N."/>
        </authorList>
    </citation>
    <scope>NUCLEOTIDE SEQUENCE [LARGE SCALE GENOMIC DNA]</scope>
    <source>
        <strain evidence="4 5">CGMCC 1.10959</strain>
    </source>
</reference>
<keyword evidence="3" id="KW-0812">Transmembrane</keyword>
<evidence type="ECO:0000256" key="3">
    <source>
        <dbReference type="SAM" id="Phobius"/>
    </source>
</evidence>
<keyword evidence="1" id="KW-0175">Coiled coil</keyword>
<name>A0A1I7AM31_9RHOB</name>
<evidence type="ECO:0000313" key="5">
    <source>
        <dbReference type="Proteomes" id="UP000182466"/>
    </source>
</evidence>
<dbReference type="eggNOG" id="ENOG503479P">
    <property type="taxonomic scope" value="Bacteria"/>
</dbReference>
<keyword evidence="3" id="KW-1133">Transmembrane helix</keyword>
<feature type="region of interest" description="Disordered" evidence="2">
    <location>
        <begin position="377"/>
        <end position="398"/>
    </location>
</feature>
<dbReference type="AlphaFoldDB" id="A0A1I7AM31"/>
<feature type="coiled-coil region" evidence="1">
    <location>
        <begin position="75"/>
        <end position="109"/>
    </location>
</feature>
<proteinExistence type="predicted"/>
<gene>
    <name evidence="4" type="ORF">SAMN05216236_10752</name>
</gene>
<organism evidence="4 5">
    <name type="scientific">Sedimentitalea nanhaiensis</name>
    <dbReference type="NCBI Taxonomy" id="999627"/>
    <lineage>
        <taxon>Bacteria</taxon>
        <taxon>Pseudomonadati</taxon>
        <taxon>Pseudomonadota</taxon>
        <taxon>Alphaproteobacteria</taxon>
        <taxon>Rhodobacterales</taxon>
        <taxon>Paracoccaceae</taxon>
        <taxon>Sedimentitalea</taxon>
    </lineage>
</organism>
<keyword evidence="5" id="KW-1185">Reference proteome</keyword>
<feature type="transmembrane region" description="Helical" evidence="3">
    <location>
        <begin position="16"/>
        <end position="39"/>
    </location>
</feature>
<sequence length="398" mass="43425">MTDTPPVVRQDRGVPLGILVVFFYIAAVLAVFMGFAAYITRSEWEGHLATDPEGVQNLDNLIFLTQREEEMATEIVRQEGLVREVDRQIDEANDRIRELESSKNRLETANWQAAAAIMTHFRTARLLAHPDEHQRMDRVIGAEKSDVVAKAAEAATLLTTLQFDDDEGDPRQQEKIAVLRNSVATISAEIAENRTRLDGIETDLRTVQSTRDRHLEARSPPLKRREALAAEAVLVHEKLAKNPIDRARLGVLRSIMGGWLFLGLVSWPTIFLTLLVTIAAGSLGAVVSFSRSFRPGSWGEVSASRLFVGLGEGMAAAIAIFLFSGAGMLVLTQGAGPQKEVELSPYSVAFIAFLSGFMAEDAFTRIQEAGRNLFKSKDAPGNAVSDHAGDEAQGDAGG</sequence>
<protein>
    <submittedName>
        <fullName evidence="4">Uncharacterized protein</fullName>
    </submittedName>
</protein>
<evidence type="ECO:0000256" key="2">
    <source>
        <dbReference type="SAM" id="MobiDB-lite"/>
    </source>
</evidence>
<dbReference type="EMBL" id="FPAW01000007">
    <property type="protein sequence ID" value="SFT75992.1"/>
    <property type="molecule type" value="Genomic_DNA"/>
</dbReference>
<feature type="transmembrane region" description="Helical" evidence="3">
    <location>
        <begin position="310"/>
        <end position="331"/>
    </location>
</feature>
<evidence type="ECO:0000313" key="4">
    <source>
        <dbReference type="EMBL" id="SFT75992.1"/>
    </source>
</evidence>
<evidence type="ECO:0000256" key="1">
    <source>
        <dbReference type="SAM" id="Coils"/>
    </source>
</evidence>
<accession>A0A1I7AM31</accession>
<dbReference type="Proteomes" id="UP000182466">
    <property type="component" value="Unassembled WGS sequence"/>
</dbReference>
<dbReference type="STRING" id="999627.SAMN05216236_10752"/>